<accession>A0ABP8KQU6</accession>
<organism evidence="2 3">
    <name type="scientific">Nibrella viscosa</name>
    <dbReference type="NCBI Taxonomy" id="1084524"/>
    <lineage>
        <taxon>Bacteria</taxon>
        <taxon>Pseudomonadati</taxon>
        <taxon>Bacteroidota</taxon>
        <taxon>Cytophagia</taxon>
        <taxon>Cytophagales</taxon>
        <taxon>Spirosomataceae</taxon>
        <taxon>Nibrella</taxon>
    </lineage>
</organism>
<dbReference type="SUPFAM" id="SSF54909">
    <property type="entry name" value="Dimeric alpha+beta barrel"/>
    <property type="match status" value="1"/>
</dbReference>
<keyword evidence="3" id="KW-1185">Reference proteome</keyword>
<evidence type="ECO:0000313" key="3">
    <source>
        <dbReference type="Proteomes" id="UP001500936"/>
    </source>
</evidence>
<proteinExistence type="predicted"/>
<dbReference type="InterPro" id="IPR013097">
    <property type="entry name" value="Dabb"/>
</dbReference>
<feature type="domain" description="Stress-response A/B barrel" evidence="1">
    <location>
        <begin position="23"/>
        <end position="119"/>
    </location>
</feature>
<comment type="caution">
    <text evidence="2">The sequence shown here is derived from an EMBL/GenBank/DDBJ whole genome shotgun (WGS) entry which is preliminary data.</text>
</comment>
<evidence type="ECO:0000313" key="2">
    <source>
        <dbReference type="EMBL" id="GAA4412811.1"/>
    </source>
</evidence>
<name>A0ABP8KQU6_9BACT</name>
<gene>
    <name evidence="2" type="ORF">GCM10023187_40440</name>
</gene>
<sequence length="122" mass="13754">MTLSGGITMVPAAMASPDKKRQVIHHVFFWLKNPNSTEDLNKLLDGLRSLEKIEAVRQYHIGIPALTEARAVVDKTYAVSALSFFDDLEGQNAYQVHPLHKKFVETCSPLWSRIQVYDAVDL</sequence>
<reference evidence="3" key="1">
    <citation type="journal article" date="2019" name="Int. J. Syst. Evol. Microbiol.">
        <title>The Global Catalogue of Microorganisms (GCM) 10K type strain sequencing project: providing services to taxonomists for standard genome sequencing and annotation.</title>
        <authorList>
            <consortium name="The Broad Institute Genomics Platform"/>
            <consortium name="The Broad Institute Genome Sequencing Center for Infectious Disease"/>
            <person name="Wu L."/>
            <person name="Ma J."/>
        </authorList>
    </citation>
    <scope>NUCLEOTIDE SEQUENCE [LARGE SCALE GENOMIC DNA]</scope>
    <source>
        <strain evidence="3">JCM 17925</strain>
    </source>
</reference>
<dbReference type="PROSITE" id="PS51502">
    <property type="entry name" value="S_R_A_B_BARREL"/>
    <property type="match status" value="1"/>
</dbReference>
<protein>
    <submittedName>
        <fullName evidence="2">Dabb family protein</fullName>
    </submittedName>
</protein>
<dbReference type="EMBL" id="BAABHB010000009">
    <property type="protein sequence ID" value="GAA4412811.1"/>
    <property type="molecule type" value="Genomic_DNA"/>
</dbReference>
<evidence type="ECO:0000259" key="1">
    <source>
        <dbReference type="PROSITE" id="PS51502"/>
    </source>
</evidence>
<dbReference type="Pfam" id="PF07876">
    <property type="entry name" value="Dabb"/>
    <property type="match status" value="1"/>
</dbReference>
<dbReference type="Gene3D" id="3.30.70.100">
    <property type="match status" value="1"/>
</dbReference>
<dbReference type="SMART" id="SM00886">
    <property type="entry name" value="Dabb"/>
    <property type="match status" value="1"/>
</dbReference>
<dbReference type="InterPro" id="IPR011008">
    <property type="entry name" value="Dimeric_a/b-barrel"/>
</dbReference>
<dbReference type="Proteomes" id="UP001500936">
    <property type="component" value="Unassembled WGS sequence"/>
</dbReference>